<evidence type="ECO:0000313" key="3">
    <source>
        <dbReference type="Proteomes" id="UP000054359"/>
    </source>
</evidence>
<organism evidence="2 3">
    <name type="scientific">Stegodyphus mimosarum</name>
    <name type="common">African social velvet spider</name>
    <dbReference type="NCBI Taxonomy" id="407821"/>
    <lineage>
        <taxon>Eukaryota</taxon>
        <taxon>Metazoa</taxon>
        <taxon>Ecdysozoa</taxon>
        <taxon>Arthropoda</taxon>
        <taxon>Chelicerata</taxon>
        <taxon>Arachnida</taxon>
        <taxon>Araneae</taxon>
        <taxon>Araneomorphae</taxon>
        <taxon>Entelegynae</taxon>
        <taxon>Eresoidea</taxon>
        <taxon>Eresidae</taxon>
        <taxon>Stegodyphus</taxon>
    </lineage>
</organism>
<dbReference type="InterPro" id="IPR010622">
    <property type="entry name" value="FAST_Leu-rich"/>
</dbReference>
<feature type="non-terminal residue" evidence="2">
    <location>
        <position position="609"/>
    </location>
</feature>
<name>A0A087UJ97_STEMI</name>
<dbReference type="OMA" id="NSWLKLM"/>
<dbReference type="Proteomes" id="UP000054359">
    <property type="component" value="Unassembled WGS sequence"/>
</dbReference>
<dbReference type="AlphaFoldDB" id="A0A087UJ97"/>
<dbReference type="OrthoDB" id="6501018at2759"/>
<keyword evidence="3" id="KW-1185">Reference proteome</keyword>
<dbReference type="SMART" id="SM00952">
    <property type="entry name" value="RAP"/>
    <property type="match status" value="1"/>
</dbReference>
<reference evidence="2 3" key="1">
    <citation type="submission" date="2013-11" db="EMBL/GenBank/DDBJ databases">
        <title>Genome sequencing of Stegodyphus mimosarum.</title>
        <authorList>
            <person name="Bechsgaard J."/>
        </authorList>
    </citation>
    <scope>NUCLEOTIDE SEQUENCE [LARGE SCALE GENOMIC DNA]</scope>
</reference>
<protein>
    <submittedName>
        <fullName evidence="2">Protein TBRG4</fullName>
    </submittedName>
</protein>
<dbReference type="Pfam" id="PF06743">
    <property type="entry name" value="FAST_1"/>
    <property type="match status" value="1"/>
</dbReference>
<proteinExistence type="predicted"/>
<accession>A0A087UJ97</accession>
<gene>
    <name evidence="2" type="ORF">X975_09703</name>
</gene>
<sequence length="609" mass="69798">MYRHIPVQLLKNFYHKSEFVGIYLQRYSQCKYILMSSVSHNIHNKHLLQNVENIQVSKYLQPFINCPMNEILATVDNKKSVSVHESVALLKALRMHVFFKGIDADSFKYDSRFQNLCEIFGKTCNTLEPNLLISGLRSLLEVGVPPDAAYVISAEKSIIQNLSYFSISNLILCLYFLHKFQETELQKQVCLSLKQETQNRIFEIASAADVLMLVRIFYIFDKSLQKDLEQKIIELLSALNIHELCKILRTLSETSNRNISILNAVSLHLLQKTEIPDIKEAIDIFYVFKKLNYYDPKVLQYLFNNIMPSISSVEQPSLISGLLTTCGHLRWKHPGILDACGEWIVNHPDSCRSREYVAYILSAAMLNFSTPNTEKILNHILSRLKQSSVSPDIWLDVVWSLAILNKAEKEILEETLSKEFYKPLIDDSNFRVLSNKLKLMNLKAVLKINHPECIFGCDLFLEPLKISESSEIEKGRKQVLDILTIFISKDKICTNQSTEMGIFIDAEFIMDKNKKLFSLSEYGVLSKETNITKPLPEGSKRISLLVMFHKDFTLNETSLTGINDLAVRILSASGYTPVLVPYDEFLRNKTEVKKAKYLLHKITEAVTGN</sequence>
<evidence type="ECO:0000313" key="2">
    <source>
        <dbReference type="EMBL" id="KFM77436.1"/>
    </source>
</evidence>
<feature type="domain" description="RAP" evidence="1">
    <location>
        <begin position="544"/>
        <end position="601"/>
    </location>
</feature>
<dbReference type="EMBL" id="KK120065">
    <property type="protein sequence ID" value="KFM77436.1"/>
    <property type="molecule type" value="Genomic_DNA"/>
</dbReference>
<dbReference type="GO" id="GO:0044528">
    <property type="term" value="P:regulation of mitochondrial mRNA stability"/>
    <property type="evidence" value="ECO:0007669"/>
    <property type="project" value="InterPro"/>
</dbReference>
<dbReference type="STRING" id="407821.A0A087UJ97"/>
<evidence type="ECO:0000259" key="1">
    <source>
        <dbReference type="SMART" id="SM00952"/>
    </source>
</evidence>
<dbReference type="InterPro" id="IPR013584">
    <property type="entry name" value="RAP"/>
</dbReference>